<keyword evidence="5" id="KW-0326">Glycosidase</keyword>
<evidence type="ECO:0000259" key="7">
    <source>
        <dbReference type="Pfam" id="PF00728"/>
    </source>
</evidence>
<dbReference type="OrthoDB" id="9763537at2"/>
<dbReference type="PRINTS" id="PR00738">
    <property type="entry name" value="GLHYDRLASE20"/>
</dbReference>
<dbReference type="AlphaFoldDB" id="A0A371NSV5"/>
<dbReference type="GO" id="GO:0004563">
    <property type="term" value="F:beta-N-acetylhexosaminidase activity"/>
    <property type="evidence" value="ECO:0007669"/>
    <property type="project" value="UniProtKB-EC"/>
</dbReference>
<dbReference type="GO" id="GO:0005975">
    <property type="term" value="P:carbohydrate metabolic process"/>
    <property type="evidence" value="ECO:0007669"/>
    <property type="project" value="InterPro"/>
</dbReference>
<dbReference type="InterPro" id="IPR017853">
    <property type="entry name" value="GH"/>
</dbReference>
<dbReference type="PANTHER" id="PTHR22600:SF57">
    <property type="entry name" value="BETA-N-ACETYLHEXOSAMINIDASE"/>
    <property type="match status" value="1"/>
</dbReference>
<name>A0A371NSV5_9MICO</name>
<dbReference type="SUPFAM" id="SSF55545">
    <property type="entry name" value="beta-N-acetylhexosaminidase-like domain"/>
    <property type="match status" value="1"/>
</dbReference>
<protein>
    <recommendedName>
        <fullName evidence="3">beta-N-acetylhexosaminidase</fullName>
        <ecNumber evidence="3">3.2.1.52</ecNumber>
    </recommendedName>
</protein>
<reference evidence="9 10" key="1">
    <citation type="submission" date="2018-08" db="EMBL/GenBank/DDBJ databases">
        <title>Isolation, diversity and antifungal activity of Actinobacteria from cow dung.</title>
        <authorList>
            <person name="Ling L."/>
        </authorList>
    </citation>
    <scope>NUCLEOTIDE SEQUENCE [LARGE SCALE GENOMIC DNA]</scope>
    <source>
        <strain evidence="9 10">NEAU-LLE</strain>
    </source>
</reference>
<dbReference type="Gene3D" id="3.30.379.10">
    <property type="entry name" value="Chitobiase/beta-hexosaminidase domain 2-like"/>
    <property type="match status" value="1"/>
</dbReference>
<comment type="caution">
    <text evidence="9">The sequence shown here is derived from an EMBL/GenBank/DDBJ whole genome shotgun (WGS) entry which is preliminary data.</text>
</comment>
<dbReference type="InterPro" id="IPR015882">
    <property type="entry name" value="HEX_bac_N"/>
</dbReference>
<dbReference type="Proteomes" id="UP000262172">
    <property type="component" value="Unassembled WGS sequence"/>
</dbReference>
<evidence type="ECO:0000256" key="4">
    <source>
        <dbReference type="ARBA" id="ARBA00022801"/>
    </source>
</evidence>
<evidence type="ECO:0000256" key="3">
    <source>
        <dbReference type="ARBA" id="ARBA00012663"/>
    </source>
</evidence>
<dbReference type="InterPro" id="IPR015883">
    <property type="entry name" value="Glyco_hydro_20_cat"/>
</dbReference>
<dbReference type="SUPFAM" id="SSF51445">
    <property type="entry name" value="(Trans)glycosidases"/>
    <property type="match status" value="1"/>
</dbReference>
<dbReference type="EC" id="3.2.1.52" evidence="3"/>
<evidence type="ECO:0000256" key="5">
    <source>
        <dbReference type="ARBA" id="ARBA00023295"/>
    </source>
</evidence>
<dbReference type="InterPro" id="IPR025705">
    <property type="entry name" value="Beta_hexosaminidase_sua/sub"/>
</dbReference>
<dbReference type="EMBL" id="QUAB01000042">
    <property type="protein sequence ID" value="REJ05261.1"/>
    <property type="molecule type" value="Genomic_DNA"/>
</dbReference>
<dbReference type="InterPro" id="IPR029018">
    <property type="entry name" value="Hex-like_dom2"/>
</dbReference>
<feature type="domain" description="Glycoside hydrolase family 20 catalytic" evidence="7">
    <location>
        <begin position="127"/>
        <end position="465"/>
    </location>
</feature>
<dbReference type="Pfam" id="PF02838">
    <property type="entry name" value="Glyco_hydro_20b"/>
    <property type="match status" value="1"/>
</dbReference>
<organism evidence="9 10">
    <name type="scientific">Microbacterium bovistercoris</name>
    <dbReference type="NCBI Taxonomy" id="2293570"/>
    <lineage>
        <taxon>Bacteria</taxon>
        <taxon>Bacillati</taxon>
        <taxon>Actinomycetota</taxon>
        <taxon>Actinomycetes</taxon>
        <taxon>Micrococcales</taxon>
        <taxon>Microbacteriaceae</taxon>
        <taxon>Microbacterium</taxon>
    </lineage>
</organism>
<feature type="domain" description="Beta-hexosaminidase bacterial type N-terminal" evidence="8">
    <location>
        <begin position="8"/>
        <end position="124"/>
    </location>
</feature>
<evidence type="ECO:0000256" key="1">
    <source>
        <dbReference type="ARBA" id="ARBA00001231"/>
    </source>
</evidence>
<evidence type="ECO:0000313" key="10">
    <source>
        <dbReference type="Proteomes" id="UP000262172"/>
    </source>
</evidence>
<dbReference type="GO" id="GO:0016020">
    <property type="term" value="C:membrane"/>
    <property type="evidence" value="ECO:0007669"/>
    <property type="project" value="TreeGrafter"/>
</dbReference>
<feature type="active site" description="Proton donor" evidence="6">
    <location>
        <position position="308"/>
    </location>
</feature>
<dbReference type="Pfam" id="PF00728">
    <property type="entry name" value="Glyco_hydro_20"/>
    <property type="match status" value="1"/>
</dbReference>
<dbReference type="PANTHER" id="PTHR22600">
    <property type="entry name" value="BETA-HEXOSAMINIDASE"/>
    <property type="match status" value="1"/>
</dbReference>
<sequence>MALPDSLPLVPHPADVRREEGVIPLDGARISGDAVVAGQLRDALVARTGIRSQIVGEGADAEIVLSVDPAAGAAEGYVLDTLGDGIRITGADAAGLFYGTRTLLQLLQESDAGWAVPRVRIEDAPRFAYRGMMLDVARHFFGVEDVKTYIDRAADLKFNHLHLHLTDDQGWRLEIDSWPLLTERAAGSDTTGGEGGFFTKDQYREILAYAAERHVTVVPEIDLPGHTHAVGIAYPDLVEEPWLSEQSIAEQAALGIPLPVHGEYYRGAAVGHSSVRIHEERTYDFISDVLREVAELTPGPYLHIGGDECLGTPAADFAQFFERVTRIAADTGKTPIAWHEAGAVAGMAEGTIGQYWGSVEPKGSHAEEAAHFVERGGALIMSPSDRAYLDMKPTPDFPLGLVWAGIVPVRAAYEWEPTAVVPGLPAEAILGIEAPLWTETVTSIAAGDTLVFPRIAAHAETAWSPKDGAERTWDSFRTRVAGLAPAWEASGIEFSRSEEIAWA</sequence>
<gene>
    <name evidence="9" type="ORF">DY023_10410</name>
</gene>
<comment type="similarity">
    <text evidence="2">Belongs to the glycosyl hydrolase 20 family.</text>
</comment>
<comment type="catalytic activity">
    <reaction evidence="1">
        <text>Hydrolysis of terminal non-reducing N-acetyl-D-hexosamine residues in N-acetyl-beta-D-hexosaminides.</text>
        <dbReference type="EC" id="3.2.1.52"/>
    </reaction>
</comment>
<dbReference type="RefSeq" id="WP_116242275.1">
    <property type="nucleotide sequence ID" value="NZ_QUAB01000042.1"/>
</dbReference>
<proteinExistence type="inferred from homology"/>
<evidence type="ECO:0000256" key="6">
    <source>
        <dbReference type="PIRSR" id="PIRSR625705-1"/>
    </source>
</evidence>
<keyword evidence="10" id="KW-1185">Reference proteome</keyword>
<keyword evidence="4" id="KW-0378">Hydrolase</keyword>
<dbReference type="GO" id="GO:0030203">
    <property type="term" value="P:glycosaminoglycan metabolic process"/>
    <property type="evidence" value="ECO:0007669"/>
    <property type="project" value="TreeGrafter"/>
</dbReference>
<dbReference type="CDD" id="cd06568">
    <property type="entry name" value="GH20_SpHex_like"/>
    <property type="match status" value="1"/>
</dbReference>
<dbReference type="Gene3D" id="3.20.20.80">
    <property type="entry name" value="Glycosidases"/>
    <property type="match status" value="1"/>
</dbReference>
<evidence type="ECO:0000256" key="2">
    <source>
        <dbReference type="ARBA" id="ARBA00006285"/>
    </source>
</evidence>
<evidence type="ECO:0000259" key="8">
    <source>
        <dbReference type="Pfam" id="PF02838"/>
    </source>
</evidence>
<evidence type="ECO:0000313" key="9">
    <source>
        <dbReference type="EMBL" id="REJ05261.1"/>
    </source>
</evidence>
<accession>A0A371NSV5</accession>